<feature type="chain" id="PRO_5042519559" evidence="1">
    <location>
        <begin position="21"/>
        <end position="370"/>
    </location>
</feature>
<keyword evidence="6" id="KW-1185">Reference proteome</keyword>
<evidence type="ECO:0000256" key="1">
    <source>
        <dbReference type="SAM" id="SignalP"/>
    </source>
</evidence>
<evidence type="ECO:0000259" key="2">
    <source>
        <dbReference type="Pfam" id="PF13810"/>
    </source>
</evidence>
<protein>
    <submittedName>
        <fullName evidence="4">DUF4185 domain-containing protein</fullName>
    </submittedName>
</protein>
<dbReference type="EMBL" id="JACHFV010000001">
    <property type="protein sequence ID" value="MBB5293452.1"/>
    <property type="molecule type" value="Genomic_DNA"/>
</dbReference>
<name>A0AAJ5K1J3_9DEIO</name>
<feature type="signal peptide" evidence="1">
    <location>
        <begin position="1"/>
        <end position="20"/>
    </location>
</feature>
<reference evidence="4 5" key="1">
    <citation type="submission" date="2019-04" db="EMBL/GenBank/DDBJ databases">
        <title>Deinococcus metalilatus MA1002 mutant No.5.</title>
        <authorList>
            <person name="Park W."/>
            <person name="Park C."/>
        </authorList>
    </citation>
    <scope>NUCLEOTIDE SEQUENCE [LARGE SCALE GENOMIC DNA]</scope>
    <source>
        <strain evidence="4 5">MA1002-m5</strain>
    </source>
</reference>
<accession>A0AAJ5K1J3</accession>
<evidence type="ECO:0000313" key="4">
    <source>
        <dbReference type="EMBL" id="TLK32153.1"/>
    </source>
</evidence>
<comment type="caution">
    <text evidence="4">The sequence shown here is derived from an EMBL/GenBank/DDBJ whole genome shotgun (WGS) entry which is preliminary data.</text>
</comment>
<dbReference type="InterPro" id="IPR025442">
    <property type="entry name" value="DUF4185"/>
</dbReference>
<organism evidence="4 5">
    <name type="scientific">Deinococcus metallilatus</name>
    <dbReference type="NCBI Taxonomy" id="1211322"/>
    <lineage>
        <taxon>Bacteria</taxon>
        <taxon>Thermotogati</taxon>
        <taxon>Deinococcota</taxon>
        <taxon>Deinococci</taxon>
        <taxon>Deinococcales</taxon>
        <taxon>Deinococcaceae</taxon>
        <taxon>Deinococcus</taxon>
    </lineage>
</organism>
<evidence type="ECO:0000313" key="3">
    <source>
        <dbReference type="EMBL" id="MBB5293452.1"/>
    </source>
</evidence>
<dbReference type="RefSeq" id="WP_129117151.1">
    <property type="nucleotide sequence ID" value="NZ_BSUI01000012.1"/>
</dbReference>
<sequence length="370" mass="39312">MRRGFLVALTLVLTAACAQKGNPAPANTVDVIKTLTVRQVAPLTGPDATTPTKAVDICGTDLGIPASLNGTLYLAFGDTFGYNGDICKPFGPNWRSNVLGFSTDADLSDGLSWTGWHTGPDGRAVAVIEGAHQAPFTGEQTKIPTSMIGLGGTLYLHYMSVHGFAAQGGVWECNFSQFVTSSDAGKTWQPMGGHVGEQGSNFNMLALSGDAGGGNAGGTYVYALGTPCGRFGDAQLARVKPATLSDVSTWEYFAGRAADGAALWDKNPLKAVDVVPGPVGEASLVWNAYLGRWTYSYLNEQTASLELRQAEQPWGPWSEPRVLATASDYPQLYGAFTTAAMLRGNGQTMYFVMSRFGPYNTFLMRADLSK</sequence>
<dbReference type="EMBL" id="VBRC01000001">
    <property type="protein sequence ID" value="TLK32153.1"/>
    <property type="molecule type" value="Genomic_DNA"/>
</dbReference>
<reference evidence="3 6" key="2">
    <citation type="submission" date="2020-08" db="EMBL/GenBank/DDBJ databases">
        <title>Genomic Encyclopedia of Type Strains, Phase IV (KMG-IV): sequencing the most valuable type-strain genomes for metagenomic binning, comparative biology and taxonomic classification.</title>
        <authorList>
            <person name="Goeker M."/>
        </authorList>
    </citation>
    <scope>NUCLEOTIDE SEQUENCE [LARGE SCALE GENOMIC DNA]</scope>
    <source>
        <strain evidence="3 6">DSM 105434</strain>
    </source>
</reference>
<dbReference type="Pfam" id="PF13810">
    <property type="entry name" value="DUF4185"/>
    <property type="match status" value="1"/>
</dbReference>
<keyword evidence="1" id="KW-0732">Signal</keyword>
<feature type="domain" description="DUF4185" evidence="2">
    <location>
        <begin position="52"/>
        <end position="365"/>
    </location>
</feature>
<evidence type="ECO:0000313" key="6">
    <source>
        <dbReference type="Proteomes" id="UP000536909"/>
    </source>
</evidence>
<dbReference type="PROSITE" id="PS51257">
    <property type="entry name" value="PROKAR_LIPOPROTEIN"/>
    <property type="match status" value="1"/>
</dbReference>
<proteinExistence type="predicted"/>
<dbReference type="Proteomes" id="UP000536909">
    <property type="component" value="Unassembled WGS sequence"/>
</dbReference>
<dbReference type="Proteomes" id="UP000308000">
    <property type="component" value="Unassembled WGS sequence"/>
</dbReference>
<evidence type="ECO:0000313" key="5">
    <source>
        <dbReference type="Proteomes" id="UP000308000"/>
    </source>
</evidence>
<gene>
    <name evidence="4" type="ORF">FCS05_01470</name>
    <name evidence="3" type="ORF">HNQ10_000265</name>
</gene>
<dbReference type="AlphaFoldDB" id="A0AAJ5K1J3"/>